<keyword evidence="2" id="KW-0238">DNA-binding</keyword>
<evidence type="ECO:0000313" key="6">
    <source>
        <dbReference type="Proteomes" id="UP000317078"/>
    </source>
</evidence>
<dbReference type="SUPFAM" id="SSF51206">
    <property type="entry name" value="cAMP-binding domain-like"/>
    <property type="match status" value="1"/>
</dbReference>
<dbReference type="InterPro" id="IPR014710">
    <property type="entry name" value="RmlC-like_jellyroll"/>
</dbReference>
<evidence type="ECO:0000256" key="2">
    <source>
        <dbReference type="ARBA" id="ARBA00023125"/>
    </source>
</evidence>
<dbReference type="CDD" id="cd00038">
    <property type="entry name" value="CAP_ED"/>
    <property type="match status" value="1"/>
</dbReference>
<dbReference type="InterPro" id="IPR036390">
    <property type="entry name" value="WH_DNA-bd_sf"/>
</dbReference>
<gene>
    <name evidence="5" type="ORF">EAH89_28540</name>
</gene>
<evidence type="ECO:0000256" key="1">
    <source>
        <dbReference type="ARBA" id="ARBA00023015"/>
    </source>
</evidence>
<comment type="caution">
    <text evidence="5">The sequence shown here is derived from an EMBL/GenBank/DDBJ whole genome shotgun (WGS) entry which is preliminary data.</text>
</comment>
<dbReference type="EMBL" id="RCZP01000064">
    <property type="protein sequence ID" value="TPG41875.1"/>
    <property type="molecule type" value="Genomic_DNA"/>
</dbReference>
<dbReference type="OrthoDB" id="7584044at2"/>
<dbReference type="PROSITE" id="PS51063">
    <property type="entry name" value="HTH_CRP_2"/>
    <property type="match status" value="1"/>
</dbReference>
<dbReference type="Proteomes" id="UP000317078">
    <property type="component" value="Unassembled WGS sequence"/>
</dbReference>
<feature type="domain" description="HTH crp-type" evidence="4">
    <location>
        <begin position="172"/>
        <end position="240"/>
    </location>
</feature>
<protein>
    <submittedName>
        <fullName evidence="5">Crp/Fnr family transcriptional regulator</fullName>
    </submittedName>
</protein>
<evidence type="ECO:0000313" key="5">
    <source>
        <dbReference type="EMBL" id="TPG41875.1"/>
    </source>
</evidence>
<sequence length="260" mass="28236">MTETSPAAAFCLPCPVRRLPIFEPFTEGDLAFVMNTWRARRAFTAEADILRPDEAGSALYTLWEGWAYRFRALPGTTSEGRPRRQILDILLPGDTIGLESTFTGASAHGVRALTPVQVCAHDPRAFGAISTACPGLCQAMMVGDQLDLRRLDERLTQLGRASATQRLGFTMLDLHDRLADRELVTAGEDGAARLPWPLQRRHLADLLGLSGAHVTRSMAELRAAGLAAVEGDALVLRDRARLAAFCEYAPAGGTVRRGVL</sequence>
<dbReference type="GO" id="GO:0006355">
    <property type="term" value="P:regulation of DNA-templated transcription"/>
    <property type="evidence" value="ECO:0007669"/>
    <property type="project" value="InterPro"/>
</dbReference>
<dbReference type="InterPro" id="IPR000595">
    <property type="entry name" value="cNMP-bd_dom"/>
</dbReference>
<accession>A0A502EVD2</accession>
<evidence type="ECO:0000256" key="3">
    <source>
        <dbReference type="ARBA" id="ARBA00023163"/>
    </source>
</evidence>
<evidence type="ECO:0000259" key="4">
    <source>
        <dbReference type="PROSITE" id="PS51063"/>
    </source>
</evidence>
<dbReference type="AlphaFoldDB" id="A0A502EVD2"/>
<dbReference type="SUPFAM" id="SSF46785">
    <property type="entry name" value="Winged helix' DNA-binding domain"/>
    <property type="match status" value="1"/>
</dbReference>
<dbReference type="GO" id="GO:0003677">
    <property type="term" value="F:DNA binding"/>
    <property type="evidence" value="ECO:0007669"/>
    <property type="project" value="UniProtKB-KW"/>
</dbReference>
<dbReference type="InterPro" id="IPR012318">
    <property type="entry name" value="HTH_CRP"/>
</dbReference>
<reference evidence="5 6" key="1">
    <citation type="journal article" date="2019" name="Environ. Microbiol.">
        <title>Species interactions and distinct microbial communities in high Arctic permafrost affected cryosols are associated with the CH4 and CO2 gas fluxes.</title>
        <authorList>
            <person name="Altshuler I."/>
            <person name="Hamel J."/>
            <person name="Turney S."/>
            <person name="Magnuson E."/>
            <person name="Levesque R."/>
            <person name="Greer C."/>
            <person name="Whyte L.G."/>
        </authorList>
    </citation>
    <scope>NUCLEOTIDE SEQUENCE [LARGE SCALE GENOMIC DNA]</scope>
    <source>
        <strain evidence="5 6">S9.3B</strain>
    </source>
</reference>
<keyword evidence="6" id="KW-1185">Reference proteome</keyword>
<dbReference type="InterPro" id="IPR018490">
    <property type="entry name" value="cNMP-bd_dom_sf"/>
</dbReference>
<dbReference type="Gene3D" id="2.60.120.10">
    <property type="entry name" value="Jelly Rolls"/>
    <property type="match status" value="1"/>
</dbReference>
<dbReference type="Pfam" id="PF13545">
    <property type="entry name" value="HTH_Crp_2"/>
    <property type="match status" value="1"/>
</dbReference>
<keyword evidence="3" id="KW-0804">Transcription</keyword>
<dbReference type="Gene3D" id="1.10.10.10">
    <property type="entry name" value="Winged helix-like DNA-binding domain superfamily/Winged helix DNA-binding domain"/>
    <property type="match status" value="1"/>
</dbReference>
<organism evidence="5 6">
    <name type="scientific">Muricoccus nepalensis</name>
    <dbReference type="NCBI Taxonomy" id="1854500"/>
    <lineage>
        <taxon>Bacteria</taxon>
        <taxon>Pseudomonadati</taxon>
        <taxon>Pseudomonadota</taxon>
        <taxon>Alphaproteobacteria</taxon>
        <taxon>Acetobacterales</taxon>
        <taxon>Roseomonadaceae</taxon>
        <taxon>Muricoccus</taxon>
    </lineage>
</organism>
<name>A0A502EVD2_9PROT</name>
<keyword evidence="1" id="KW-0805">Transcription regulation</keyword>
<dbReference type="RefSeq" id="WP_140887130.1">
    <property type="nucleotide sequence ID" value="NZ_RCZP01000064.1"/>
</dbReference>
<dbReference type="InterPro" id="IPR036388">
    <property type="entry name" value="WH-like_DNA-bd_sf"/>
</dbReference>
<proteinExistence type="predicted"/>
<dbReference type="SMART" id="SM00419">
    <property type="entry name" value="HTH_CRP"/>
    <property type="match status" value="1"/>
</dbReference>
<dbReference type="Pfam" id="PF00027">
    <property type="entry name" value="cNMP_binding"/>
    <property type="match status" value="1"/>
</dbReference>